<dbReference type="GO" id="GO:0008360">
    <property type="term" value="P:regulation of cell shape"/>
    <property type="evidence" value="ECO:0007669"/>
    <property type="project" value="UniProtKB-UniRule"/>
</dbReference>
<feature type="active site" description="Proton donor/acceptor" evidence="6">
    <location>
        <position position="161"/>
    </location>
</feature>
<dbReference type="GO" id="GO:0018104">
    <property type="term" value="P:peptidoglycan-protein cross-linking"/>
    <property type="evidence" value="ECO:0007669"/>
    <property type="project" value="TreeGrafter"/>
</dbReference>
<protein>
    <submittedName>
        <fullName evidence="8">L,D-transpeptidase</fullName>
    </submittedName>
</protein>
<dbReference type="InterPro" id="IPR038063">
    <property type="entry name" value="Transpep_catalytic_dom"/>
</dbReference>
<dbReference type="Proteomes" id="UP000230093">
    <property type="component" value="Unassembled WGS sequence"/>
</dbReference>
<keyword evidence="3 6" id="KW-0133">Cell shape</keyword>
<dbReference type="GO" id="GO:0071555">
    <property type="term" value="P:cell wall organization"/>
    <property type="evidence" value="ECO:0007669"/>
    <property type="project" value="UniProtKB-UniRule"/>
</dbReference>
<evidence type="ECO:0000256" key="5">
    <source>
        <dbReference type="ARBA" id="ARBA00023316"/>
    </source>
</evidence>
<evidence type="ECO:0000313" key="8">
    <source>
        <dbReference type="EMBL" id="PIS08995.1"/>
    </source>
</evidence>
<sequence length="202" mass="23538">MKKLLAFFFFFLISFFAFKDTYIYPYFDYQRLKSDAYVKRIRNQVEENNAYERKDLKKAVFRSKKLNVEIPRFLSQKKDERVLSADSNIWVDINLSTQTLCLFHGGGTNCFVVSTGMPWTPTPTGTYSIWTKLVSTTMSGPGYYLPGVPYTMYFYKGYGIHGTYWHNNFGQQMSHGCVNMKTPEAQFVFDRVSVGTRVVVHY</sequence>
<accession>A0A2H0W8V5</accession>
<evidence type="ECO:0000256" key="2">
    <source>
        <dbReference type="ARBA" id="ARBA00022679"/>
    </source>
</evidence>
<dbReference type="InterPro" id="IPR005490">
    <property type="entry name" value="LD_TPept_cat_dom"/>
</dbReference>
<proteinExistence type="predicted"/>
<dbReference type="Gene3D" id="2.40.440.10">
    <property type="entry name" value="L,D-transpeptidase catalytic domain-like"/>
    <property type="match status" value="1"/>
</dbReference>
<dbReference type="GO" id="GO:0071972">
    <property type="term" value="F:peptidoglycan L,D-transpeptidase activity"/>
    <property type="evidence" value="ECO:0007669"/>
    <property type="project" value="TreeGrafter"/>
</dbReference>
<evidence type="ECO:0000259" key="7">
    <source>
        <dbReference type="PROSITE" id="PS52029"/>
    </source>
</evidence>
<feature type="domain" description="L,D-TPase catalytic" evidence="7">
    <location>
        <begin position="89"/>
        <end position="201"/>
    </location>
</feature>
<dbReference type="SUPFAM" id="SSF141523">
    <property type="entry name" value="L,D-transpeptidase catalytic domain-like"/>
    <property type="match status" value="1"/>
</dbReference>
<name>A0A2H0W8V5_9BACT</name>
<dbReference type="PANTHER" id="PTHR30582:SF2">
    <property type="entry name" value="L,D-TRANSPEPTIDASE YCIB-RELATED"/>
    <property type="match status" value="1"/>
</dbReference>
<dbReference type="InterPro" id="IPR050979">
    <property type="entry name" value="LD-transpeptidase"/>
</dbReference>
<keyword evidence="2" id="KW-0808">Transferase</keyword>
<comment type="pathway">
    <text evidence="1 6">Cell wall biogenesis; peptidoglycan biosynthesis.</text>
</comment>
<dbReference type="GO" id="GO:0005576">
    <property type="term" value="C:extracellular region"/>
    <property type="evidence" value="ECO:0007669"/>
    <property type="project" value="TreeGrafter"/>
</dbReference>
<dbReference type="AlphaFoldDB" id="A0A2H0W8V5"/>
<evidence type="ECO:0000256" key="1">
    <source>
        <dbReference type="ARBA" id="ARBA00004752"/>
    </source>
</evidence>
<keyword evidence="5 6" id="KW-0961">Cell wall biogenesis/degradation</keyword>
<evidence type="ECO:0000256" key="3">
    <source>
        <dbReference type="ARBA" id="ARBA00022960"/>
    </source>
</evidence>
<feature type="active site" description="Nucleophile" evidence="6">
    <location>
        <position position="177"/>
    </location>
</feature>
<keyword evidence="4 6" id="KW-0573">Peptidoglycan synthesis</keyword>
<dbReference type="GO" id="GO:0016740">
    <property type="term" value="F:transferase activity"/>
    <property type="evidence" value="ECO:0007669"/>
    <property type="project" value="UniProtKB-KW"/>
</dbReference>
<dbReference type="PROSITE" id="PS52029">
    <property type="entry name" value="LD_TPASE"/>
    <property type="match status" value="1"/>
</dbReference>
<dbReference type="CDD" id="cd16913">
    <property type="entry name" value="YkuD_like"/>
    <property type="match status" value="1"/>
</dbReference>
<evidence type="ECO:0000256" key="4">
    <source>
        <dbReference type="ARBA" id="ARBA00022984"/>
    </source>
</evidence>
<evidence type="ECO:0000256" key="6">
    <source>
        <dbReference type="PROSITE-ProRule" id="PRU01373"/>
    </source>
</evidence>
<comment type="caution">
    <text evidence="8">The sequence shown here is derived from an EMBL/GenBank/DDBJ whole genome shotgun (WGS) entry which is preliminary data.</text>
</comment>
<dbReference type="PANTHER" id="PTHR30582">
    <property type="entry name" value="L,D-TRANSPEPTIDASE"/>
    <property type="match status" value="1"/>
</dbReference>
<dbReference type="Pfam" id="PF03734">
    <property type="entry name" value="YkuD"/>
    <property type="match status" value="1"/>
</dbReference>
<organism evidence="8 9">
    <name type="scientific">Candidatus Beckwithbacteria bacterium CG10_big_fil_rev_8_21_14_0_10_34_10</name>
    <dbReference type="NCBI Taxonomy" id="1974495"/>
    <lineage>
        <taxon>Bacteria</taxon>
        <taxon>Candidatus Beckwithiibacteriota</taxon>
    </lineage>
</organism>
<evidence type="ECO:0000313" key="9">
    <source>
        <dbReference type="Proteomes" id="UP000230093"/>
    </source>
</evidence>
<gene>
    <name evidence="8" type="ORF">COT75_03995</name>
</gene>
<dbReference type="UniPathway" id="UPA00219"/>
<reference evidence="9" key="1">
    <citation type="submission" date="2017-09" db="EMBL/GenBank/DDBJ databases">
        <title>Depth-based differentiation of microbial function through sediment-hosted aquifers and enrichment of novel symbionts in the deep terrestrial subsurface.</title>
        <authorList>
            <person name="Probst A.J."/>
            <person name="Ladd B."/>
            <person name="Jarett J.K."/>
            <person name="Geller-Mcgrath D.E."/>
            <person name="Sieber C.M.K."/>
            <person name="Emerson J.B."/>
            <person name="Anantharaman K."/>
            <person name="Thomas B.C."/>
            <person name="Malmstrom R."/>
            <person name="Stieglmeier M."/>
            <person name="Klingl A."/>
            <person name="Woyke T."/>
            <person name="Ryan C.M."/>
            <person name="Banfield J.F."/>
        </authorList>
    </citation>
    <scope>NUCLEOTIDE SEQUENCE [LARGE SCALE GENOMIC DNA]</scope>
</reference>
<dbReference type="EMBL" id="PEZT01000023">
    <property type="protein sequence ID" value="PIS08995.1"/>
    <property type="molecule type" value="Genomic_DNA"/>
</dbReference>